<protein>
    <recommendedName>
        <fullName evidence="4">DUF3558 domain-containing protein</fullName>
    </recommendedName>
</protein>
<evidence type="ECO:0000256" key="1">
    <source>
        <dbReference type="SAM" id="MobiDB-lite"/>
    </source>
</evidence>
<evidence type="ECO:0000313" key="3">
    <source>
        <dbReference type="Proteomes" id="UP000199501"/>
    </source>
</evidence>
<dbReference type="Proteomes" id="UP000199501">
    <property type="component" value="Unassembled WGS sequence"/>
</dbReference>
<feature type="region of interest" description="Disordered" evidence="1">
    <location>
        <begin position="23"/>
        <end position="51"/>
    </location>
</feature>
<accession>A0A1G6M4I1</accession>
<evidence type="ECO:0008006" key="4">
    <source>
        <dbReference type="Google" id="ProtNLM"/>
    </source>
</evidence>
<gene>
    <name evidence="2" type="ORF">SAMN05216174_102354</name>
</gene>
<evidence type="ECO:0000313" key="2">
    <source>
        <dbReference type="EMBL" id="SDC49875.1"/>
    </source>
</evidence>
<dbReference type="STRING" id="1271860.SAMN05216174_102354"/>
<dbReference type="Pfam" id="PF12079">
    <property type="entry name" value="DUF3558"/>
    <property type="match status" value="1"/>
</dbReference>
<keyword evidence="3" id="KW-1185">Reference proteome</keyword>
<proteinExistence type="predicted"/>
<dbReference type="EMBL" id="FMZZ01000002">
    <property type="protein sequence ID" value="SDC49875.1"/>
    <property type="molecule type" value="Genomic_DNA"/>
</dbReference>
<organism evidence="2 3">
    <name type="scientific">Actinokineospora iranica</name>
    <dbReference type="NCBI Taxonomy" id="1271860"/>
    <lineage>
        <taxon>Bacteria</taxon>
        <taxon>Bacillati</taxon>
        <taxon>Actinomycetota</taxon>
        <taxon>Actinomycetes</taxon>
        <taxon>Pseudonocardiales</taxon>
        <taxon>Pseudonocardiaceae</taxon>
        <taxon>Actinokineospora</taxon>
    </lineage>
</organism>
<dbReference type="InterPro" id="IPR024520">
    <property type="entry name" value="DUF3558"/>
</dbReference>
<reference evidence="3" key="1">
    <citation type="submission" date="2016-10" db="EMBL/GenBank/DDBJ databases">
        <authorList>
            <person name="Varghese N."/>
            <person name="Submissions S."/>
        </authorList>
    </citation>
    <scope>NUCLEOTIDE SEQUENCE [LARGE SCALE GENOMIC DNA]</scope>
    <source>
        <strain evidence="3">IBRC-M 10403</strain>
    </source>
</reference>
<dbReference type="AlphaFoldDB" id="A0A1G6M4I1"/>
<sequence length="322" mass="33900">MTLAGCGSGVDLAKTTYQRTTVPATADLGGTGDGPSGPSKTSGGDPFKAENLRKVNPCGLMDTETLTAFGEPANSRLRDYVLCSNYMKDTDGKELNFTLTLGELASGSQAKTTKTIGGLEASESELNDKTACFVTAITERDPARGITVQTGGDGPGDLCTPGRKLLETVVNRIRDDAPLLELAKGTLVDLEPCTLVPESALTPVIDDGAKPRPSGLHTCDWNAAGNSFSITFKIGTKPDDLAEAAETTPVNLGGGVTAQQKHETNSGVRCRLEWAHVPYPADSEIAEVVSIDYSRYEPQPDEDACAKTQAVAKALIPRLPSR</sequence>
<name>A0A1G6M4I1_9PSEU</name>